<dbReference type="OMA" id="MWAQASN"/>
<dbReference type="GO" id="GO:0030125">
    <property type="term" value="C:clathrin vesicle coat"/>
    <property type="evidence" value="ECO:0007669"/>
    <property type="project" value="TreeGrafter"/>
</dbReference>
<evidence type="ECO:0000313" key="4">
    <source>
        <dbReference type="Proteomes" id="UP000242381"/>
    </source>
</evidence>
<dbReference type="AlphaFoldDB" id="A0A0A1NBH9"/>
<dbReference type="GO" id="GO:0005543">
    <property type="term" value="F:phospholipid binding"/>
    <property type="evidence" value="ECO:0007669"/>
    <property type="project" value="TreeGrafter"/>
</dbReference>
<dbReference type="Gene3D" id="1.25.40.90">
    <property type="match status" value="1"/>
</dbReference>
<dbReference type="PANTHER" id="PTHR12276">
    <property type="entry name" value="EPSIN/ENT-RELATED"/>
    <property type="match status" value="1"/>
</dbReference>
<accession>A0A0A1NBH9</accession>
<dbReference type="CDD" id="cd16992">
    <property type="entry name" value="ENTH_Ent3"/>
    <property type="match status" value="1"/>
</dbReference>
<sequence>MNTFSNFQIPDVWEVKDVINKVKNVVLNYTEMEAKVHEATNNEPWGASTTLLQEIAQGTHNYQYFNEIMPTIYKRFTEKEPKQWRQIYKALVLLDYLIKNGSERVVDDARSHVTMIKIMRNFYYIDEKGKDEGLNVRNRAKEIVELLADTDRIREERKLARKNRNKYIGVGSDTASTRYVGFGSSSRGISFNGDAMSFGEQTPYSPPKMGKYDEEDDEFDSFASPSTTISNNKSKQDKSNHEDDDDEWGEFTYGGVAEEEKTKTSTTANDDDFADFQFAVPEGSNNNNNAQQSSTSNDLFDLLGGDVSAPPTSIPQASPVPPQQIIKQEKEIQGASTPATGMWAQASNFVSLDSLGKKSDTTLNAKAGPSMNSLKNTSIQASWNNWASNNVVQSTVNNQSKNTKSSSPFDDLLS</sequence>
<dbReference type="EMBL" id="KV921351">
    <property type="protein sequence ID" value="ORE17603.1"/>
    <property type="molecule type" value="Genomic_DNA"/>
</dbReference>
<feature type="domain" description="ENTH" evidence="2">
    <location>
        <begin position="24"/>
        <end position="157"/>
    </location>
</feature>
<dbReference type="PANTHER" id="PTHR12276:SF45">
    <property type="entry name" value="CLATHRIN INTERACTOR 1"/>
    <property type="match status" value="1"/>
</dbReference>
<dbReference type="SUPFAM" id="SSF48464">
    <property type="entry name" value="ENTH/VHS domain"/>
    <property type="match status" value="1"/>
</dbReference>
<dbReference type="GO" id="GO:0006897">
    <property type="term" value="P:endocytosis"/>
    <property type="evidence" value="ECO:0007669"/>
    <property type="project" value="TreeGrafter"/>
</dbReference>
<organism evidence="3 4">
    <name type="scientific">Rhizopus microsporus</name>
    <dbReference type="NCBI Taxonomy" id="58291"/>
    <lineage>
        <taxon>Eukaryota</taxon>
        <taxon>Fungi</taxon>
        <taxon>Fungi incertae sedis</taxon>
        <taxon>Mucoromycota</taxon>
        <taxon>Mucoromycotina</taxon>
        <taxon>Mucoromycetes</taxon>
        <taxon>Mucorales</taxon>
        <taxon>Mucorineae</taxon>
        <taxon>Rhizopodaceae</taxon>
        <taxon>Rhizopus</taxon>
    </lineage>
</organism>
<feature type="compositionally biased region" description="Low complexity" evidence="1">
    <location>
        <begin position="275"/>
        <end position="297"/>
    </location>
</feature>
<evidence type="ECO:0000256" key="1">
    <source>
        <dbReference type="SAM" id="MobiDB-lite"/>
    </source>
</evidence>
<protein>
    <submittedName>
        <fullName evidence="3">ENTH-domain-containing protein</fullName>
    </submittedName>
</protein>
<dbReference type="InterPro" id="IPR013809">
    <property type="entry name" value="ENTH"/>
</dbReference>
<feature type="compositionally biased region" description="Polar residues" evidence="1">
    <location>
        <begin position="223"/>
        <end position="233"/>
    </location>
</feature>
<reference evidence="3 4" key="1">
    <citation type="journal article" date="2016" name="Proc. Natl. Acad. Sci. U.S.A.">
        <title>Lipid metabolic changes in an early divergent fungus govern the establishment of a mutualistic symbiosis with endobacteria.</title>
        <authorList>
            <person name="Lastovetsky O.A."/>
            <person name="Gaspar M.L."/>
            <person name="Mondo S.J."/>
            <person name="LaButti K.M."/>
            <person name="Sandor L."/>
            <person name="Grigoriev I.V."/>
            <person name="Henry S.A."/>
            <person name="Pawlowska T.E."/>
        </authorList>
    </citation>
    <scope>NUCLEOTIDE SEQUENCE [LARGE SCALE GENOMIC DNA]</scope>
    <source>
        <strain evidence="3 4">ATCC 11559</strain>
    </source>
</reference>
<dbReference type="Proteomes" id="UP000242381">
    <property type="component" value="Unassembled WGS sequence"/>
</dbReference>
<proteinExistence type="predicted"/>
<feature type="region of interest" description="Disordered" evidence="1">
    <location>
        <begin position="395"/>
        <end position="414"/>
    </location>
</feature>
<dbReference type="GO" id="GO:0030276">
    <property type="term" value="F:clathrin binding"/>
    <property type="evidence" value="ECO:0007669"/>
    <property type="project" value="TreeGrafter"/>
</dbReference>
<dbReference type="GO" id="GO:0005829">
    <property type="term" value="C:cytosol"/>
    <property type="evidence" value="ECO:0007669"/>
    <property type="project" value="GOC"/>
</dbReference>
<dbReference type="Pfam" id="PF01417">
    <property type="entry name" value="ENTH"/>
    <property type="match status" value="1"/>
</dbReference>
<feature type="region of interest" description="Disordered" evidence="1">
    <location>
        <begin position="192"/>
        <end position="321"/>
    </location>
</feature>
<evidence type="ECO:0000259" key="2">
    <source>
        <dbReference type="PROSITE" id="PS50942"/>
    </source>
</evidence>
<evidence type="ECO:0000313" key="3">
    <source>
        <dbReference type="EMBL" id="ORE17603.1"/>
    </source>
</evidence>
<dbReference type="GO" id="GO:0005768">
    <property type="term" value="C:endosome"/>
    <property type="evidence" value="ECO:0007669"/>
    <property type="project" value="TreeGrafter"/>
</dbReference>
<gene>
    <name evidence="3" type="ORF">BCV71DRAFT_227442</name>
</gene>
<dbReference type="GO" id="GO:0006895">
    <property type="term" value="P:Golgi to endosome transport"/>
    <property type="evidence" value="ECO:0007669"/>
    <property type="project" value="TreeGrafter"/>
</dbReference>
<dbReference type="PROSITE" id="PS50942">
    <property type="entry name" value="ENTH"/>
    <property type="match status" value="1"/>
</dbReference>
<dbReference type="VEuPathDB" id="FungiDB:BCV72DRAFT_247245"/>
<name>A0A0A1NBH9_RHIZD</name>
<dbReference type="GO" id="GO:0005886">
    <property type="term" value="C:plasma membrane"/>
    <property type="evidence" value="ECO:0007669"/>
    <property type="project" value="TreeGrafter"/>
</dbReference>
<dbReference type="FunFam" id="1.25.40.90:FF:000006">
    <property type="entry name" value="Clathrin interactor 1"/>
    <property type="match status" value="1"/>
</dbReference>
<dbReference type="InterPro" id="IPR008942">
    <property type="entry name" value="ENTH_VHS"/>
</dbReference>
<dbReference type="SMART" id="SM00273">
    <property type="entry name" value="ENTH"/>
    <property type="match status" value="1"/>
</dbReference>